<protein>
    <submittedName>
        <fullName evidence="2">DUF305 domain-containing protein</fullName>
    </submittedName>
</protein>
<feature type="domain" description="DUF305" evidence="1">
    <location>
        <begin position="60"/>
        <end position="210"/>
    </location>
</feature>
<dbReference type="PROSITE" id="PS51318">
    <property type="entry name" value="TAT"/>
    <property type="match status" value="1"/>
</dbReference>
<evidence type="ECO:0000313" key="3">
    <source>
        <dbReference type="Proteomes" id="UP001595925"/>
    </source>
</evidence>
<dbReference type="InterPro" id="IPR005183">
    <property type="entry name" value="DUF305_CopM-like"/>
</dbReference>
<organism evidence="2 3">
    <name type="scientific">Saliphagus infecundisoli</name>
    <dbReference type="NCBI Taxonomy" id="1849069"/>
    <lineage>
        <taxon>Archaea</taxon>
        <taxon>Methanobacteriati</taxon>
        <taxon>Methanobacteriota</taxon>
        <taxon>Stenosarchaea group</taxon>
        <taxon>Halobacteria</taxon>
        <taxon>Halobacteriales</taxon>
        <taxon>Natrialbaceae</taxon>
        <taxon>Saliphagus</taxon>
    </lineage>
</organism>
<dbReference type="AlphaFoldDB" id="A0ABD5QCD1"/>
<gene>
    <name evidence="2" type="ORF">ACFPFO_06140</name>
</gene>
<comment type="caution">
    <text evidence="2">The sequence shown here is derived from an EMBL/GenBank/DDBJ whole genome shotgun (WGS) entry which is preliminary data.</text>
</comment>
<dbReference type="EMBL" id="JBHSJG010000023">
    <property type="protein sequence ID" value="MFC4987350.1"/>
    <property type="molecule type" value="Genomic_DNA"/>
</dbReference>
<reference evidence="2 3" key="1">
    <citation type="journal article" date="2019" name="Int. J. Syst. Evol. Microbiol.">
        <title>The Global Catalogue of Microorganisms (GCM) 10K type strain sequencing project: providing services to taxonomists for standard genome sequencing and annotation.</title>
        <authorList>
            <consortium name="The Broad Institute Genomics Platform"/>
            <consortium name="The Broad Institute Genome Sequencing Center for Infectious Disease"/>
            <person name="Wu L."/>
            <person name="Ma J."/>
        </authorList>
    </citation>
    <scope>NUCLEOTIDE SEQUENCE [LARGE SCALE GENOMIC DNA]</scope>
    <source>
        <strain evidence="2 3">CGMCC 1.15824</strain>
    </source>
</reference>
<dbReference type="PANTHER" id="PTHR36933">
    <property type="entry name" value="SLL0788 PROTEIN"/>
    <property type="match status" value="1"/>
</dbReference>
<dbReference type="InterPro" id="IPR012347">
    <property type="entry name" value="Ferritin-like"/>
</dbReference>
<dbReference type="Pfam" id="PF03713">
    <property type="entry name" value="DUF305"/>
    <property type="match status" value="1"/>
</dbReference>
<proteinExistence type="predicted"/>
<dbReference type="Gene3D" id="1.20.1260.10">
    <property type="match status" value="1"/>
</dbReference>
<accession>A0ABD5QCD1</accession>
<dbReference type="PANTHER" id="PTHR36933:SF1">
    <property type="entry name" value="SLL0788 PROTEIN"/>
    <property type="match status" value="1"/>
</dbReference>
<evidence type="ECO:0000259" key="1">
    <source>
        <dbReference type="Pfam" id="PF03713"/>
    </source>
</evidence>
<evidence type="ECO:0000313" key="2">
    <source>
        <dbReference type="EMBL" id="MFC4987350.1"/>
    </source>
</evidence>
<name>A0ABD5QCD1_9EURY</name>
<sequence length="214" mass="23839">MMEDGHQNAVVDNSLFRRSFLKTGTLTSSGLALGLSGTAPVSAGDEENGDGDSEGLNLADVSYLQLLAYHHRSAIQIGEMALNRAEHQELRNFLEQSINNQIEGLEKIKSILSDAGIDPGCVLDIDLEDVRVLITGIPGEPKPNERAYLKTLEGEEFDLRFLEIFPYHHRGAVQLSKVVLREGRSAEVEQLAQNTIETQIEGITQMYQWYINWI</sequence>
<dbReference type="Proteomes" id="UP001595925">
    <property type="component" value="Unassembled WGS sequence"/>
</dbReference>
<dbReference type="InterPro" id="IPR006311">
    <property type="entry name" value="TAT_signal"/>
</dbReference>
<dbReference type="RefSeq" id="WP_224830093.1">
    <property type="nucleotide sequence ID" value="NZ_JAIVEF010000038.1"/>
</dbReference>
<keyword evidence="3" id="KW-1185">Reference proteome</keyword>